<dbReference type="Gene3D" id="3.10.180.10">
    <property type="entry name" value="2,3-Dihydroxybiphenyl 1,2-Dioxygenase, domain 1"/>
    <property type="match status" value="2"/>
</dbReference>
<dbReference type="PANTHER" id="PTHR43048">
    <property type="entry name" value="METHYLMALONYL-COA EPIMERASE"/>
    <property type="match status" value="1"/>
</dbReference>
<dbReference type="AlphaFoldDB" id="A0A6M1T658"/>
<proteinExistence type="predicted"/>
<feature type="domain" description="VOC" evidence="2">
    <location>
        <begin position="160"/>
        <end position="313"/>
    </location>
</feature>
<dbReference type="SUPFAM" id="SSF54593">
    <property type="entry name" value="Glyoxalase/Bleomycin resistance protein/Dihydroxybiphenyl dioxygenase"/>
    <property type="match status" value="2"/>
</dbReference>
<keyword evidence="4" id="KW-1185">Reference proteome</keyword>
<name>A0A6M1T658_9BACT</name>
<evidence type="ECO:0000313" key="4">
    <source>
        <dbReference type="Proteomes" id="UP000479132"/>
    </source>
</evidence>
<dbReference type="InterPro" id="IPR051785">
    <property type="entry name" value="MMCE/EMCE_epimerase"/>
</dbReference>
<evidence type="ECO:0000256" key="1">
    <source>
        <dbReference type="ARBA" id="ARBA00022723"/>
    </source>
</evidence>
<gene>
    <name evidence="3" type="ORF">G3569_00145</name>
</gene>
<dbReference type="InterPro" id="IPR029068">
    <property type="entry name" value="Glyas_Bleomycin-R_OHBP_Dase"/>
</dbReference>
<dbReference type="InterPro" id="IPR004360">
    <property type="entry name" value="Glyas_Fos-R_dOase_dom"/>
</dbReference>
<dbReference type="Proteomes" id="UP000479132">
    <property type="component" value="Unassembled WGS sequence"/>
</dbReference>
<comment type="caution">
    <text evidence="3">The sequence shown here is derived from an EMBL/GenBank/DDBJ whole genome shotgun (WGS) entry which is preliminary data.</text>
</comment>
<feature type="domain" description="VOC" evidence="2">
    <location>
        <begin position="7"/>
        <end position="147"/>
    </location>
</feature>
<organism evidence="3 4">
    <name type="scientific">Fodinibius halophilus</name>
    <dbReference type="NCBI Taxonomy" id="1736908"/>
    <lineage>
        <taxon>Bacteria</taxon>
        <taxon>Pseudomonadati</taxon>
        <taxon>Balneolota</taxon>
        <taxon>Balneolia</taxon>
        <taxon>Balneolales</taxon>
        <taxon>Balneolaceae</taxon>
        <taxon>Fodinibius</taxon>
    </lineage>
</organism>
<dbReference type="EMBL" id="JAALLS010000001">
    <property type="protein sequence ID" value="NGP86744.1"/>
    <property type="molecule type" value="Genomic_DNA"/>
</dbReference>
<protein>
    <submittedName>
        <fullName evidence="3">VOC family protein</fullName>
    </submittedName>
</protein>
<dbReference type="GO" id="GO:0004493">
    <property type="term" value="F:methylmalonyl-CoA epimerase activity"/>
    <property type="evidence" value="ECO:0007669"/>
    <property type="project" value="TreeGrafter"/>
</dbReference>
<evidence type="ECO:0000259" key="2">
    <source>
        <dbReference type="PROSITE" id="PS51819"/>
    </source>
</evidence>
<dbReference type="PANTHER" id="PTHR43048:SF3">
    <property type="entry name" value="METHYLMALONYL-COA EPIMERASE, MITOCHONDRIAL"/>
    <property type="match status" value="1"/>
</dbReference>
<reference evidence="3 4" key="1">
    <citation type="submission" date="2020-02" db="EMBL/GenBank/DDBJ databases">
        <title>Aliifodinibius halophilus 2W32, complete genome.</title>
        <authorList>
            <person name="Li Y."/>
            <person name="Wu S."/>
        </authorList>
    </citation>
    <scope>NUCLEOTIDE SEQUENCE [LARGE SCALE GENOMIC DNA]</scope>
    <source>
        <strain evidence="3 4">2W32</strain>
    </source>
</reference>
<sequence length="351" mass="39823">MKKIISGIQQIGVGTPNEEKAFDWYRKNLGMDICVFQDTAEANLMTNYTGDKVQSRSATLAMNMQGGGGLEVWQYTSRDTQPASFDIKVGDLGVFGTRIKCKDVPNTFEFLQSQDVNIITDIKEDPSGAPHFFVKDPHGLIFQIVSGNSWFSNGKYHTGGIAGCMIGVSDIDHSLSLYRDILEYDQVEYDETGTFDDLAPLNGGSQKIRRVLLSHRKPRKGSFSQLLGPSKIELVEVQNREPRKIFRDRYWGDLGFIHLCFDIKGMDQLKQECEEKGFEFTVDSKNSFDMGEAAGRFSYIEDPDGTLIEFVETHKLPILKSVGWYMDVRNKAPEKPIPKWMLQFLRLSRVR</sequence>
<accession>A0A6M1T658</accession>
<dbReference type="GO" id="GO:0046872">
    <property type="term" value="F:metal ion binding"/>
    <property type="evidence" value="ECO:0007669"/>
    <property type="project" value="UniProtKB-KW"/>
</dbReference>
<dbReference type="Pfam" id="PF00903">
    <property type="entry name" value="Glyoxalase"/>
    <property type="match status" value="2"/>
</dbReference>
<dbReference type="RefSeq" id="WP_165264841.1">
    <property type="nucleotide sequence ID" value="NZ_JAALLS010000001.1"/>
</dbReference>
<evidence type="ECO:0000313" key="3">
    <source>
        <dbReference type="EMBL" id="NGP86744.1"/>
    </source>
</evidence>
<keyword evidence="1" id="KW-0479">Metal-binding</keyword>
<dbReference type="GO" id="GO:0046491">
    <property type="term" value="P:L-methylmalonyl-CoA metabolic process"/>
    <property type="evidence" value="ECO:0007669"/>
    <property type="project" value="TreeGrafter"/>
</dbReference>
<dbReference type="PROSITE" id="PS51819">
    <property type="entry name" value="VOC"/>
    <property type="match status" value="2"/>
</dbReference>
<dbReference type="InterPro" id="IPR037523">
    <property type="entry name" value="VOC_core"/>
</dbReference>